<feature type="compositionally biased region" description="Polar residues" evidence="1">
    <location>
        <begin position="1"/>
        <end position="19"/>
    </location>
</feature>
<feature type="region of interest" description="Disordered" evidence="1">
    <location>
        <begin position="1"/>
        <end position="22"/>
    </location>
</feature>
<gene>
    <name evidence="2" type="ORF">JEU22_21445</name>
</gene>
<evidence type="ECO:0000313" key="2">
    <source>
        <dbReference type="EMBL" id="MBI6886472.1"/>
    </source>
</evidence>
<comment type="caution">
    <text evidence="2">The sequence shown here is derived from an EMBL/GenBank/DDBJ whole genome shotgun (WGS) entry which is preliminary data.</text>
</comment>
<organism evidence="2 3">
    <name type="scientific">Pseudomonas putida</name>
    <name type="common">Arthrobacter siderocapsulatus</name>
    <dbReference type="NCBI Taxonomy" id="303"/>
    <lineage>
        <taxon>Bacteria</taxon>
        <taxon>Pseudomonadati</taxon>
        <taxon>Pseudomonadota</taxon>
        <taxon>Gammaproteobacteria</taxon>
        <taxon>Pseudomonadales</taxon>
        <taxon>Pseudomonadaceae</taxon>
        <taxon>Pseudomonas</taxon>
    </lineage>
</organism>
<sequence>MTNISIRDTAPQQANQSSKRFSDQLRVMHSRNQLTGVSLSSGVAHPLSFDQCDDCGSYPKSPMISLLDQRLAAIVIFSAEVQPDRRFG</sequence>
<name>A0A8I1EJS6_PSEPU</name>
<dbReference type="EMBL" id="JAEHTE010000032">
    <property type="protein sequence ID" value="MBI6886472.1"/>
    <property type="molecule type" value="Genomic_DNA"/>
</dbReference>
<dbReference type="Proteomes" id="UP000637061">
    <property type="component" value="Unassembled WGS sequence"/>
</dbReference>
<accession>A0A8I1EJS6</accession>
<dbReference type="AlphaFoldDB" id="A0A8I1EJS6"/>
<protein>
    <submittedName>
        <fullName evidence="2">Uncharacterized protein</fullName>
    </submittedName>
</protein>
<evidence type="ECO:0000256" key="1">
    <source>
        <dbReference type="SAM" id="MobiDB-lite"/>
    </source>
</evidence>
<reference evidence="2" key="1">
    <citation type="submission" date="2020-12" db="EMBL/GenBank/DDBJ databases">
        <title>Enhanced detection system for hospital associated transmission using whole genome sequencing surveillance.</title>
        <authorList>
            <person name="Harrison L.H."/>
            <person name="Van Tyne D."/>
            <person name="Marsh J.W."/>
            <person name="Griffith M.P."/>
            <person name="Snyder D.J."/>
            <person name="Cooper V.S."/>
            <person name="Mustapha M."/>
        </authorList>
    </citation>
    <scope>NUCLEOTIDE SEQUENCE</scope>
    <source>
        <strain evidence="2">PSB00042</strain>
    </source>
</reference>
<dbReference type="RefSeq" id="WP_198747962.1">
    <property type="nucleotide sequence ID" value="NZ_JAEHTE010000032.1"/>
</dbReference>
<proteinExistence type="predicted"/>
<evidence type="ECO:0000313" key="3">
    <source>
        <dbReference type="Proteomes" id="UP000637061"/>
    </source>
</evidence>